<evidence type="ECO:0000313" key="2">
    <source>
        <dbReference type="Proteomes" id="UP000298180"/>
    </source>
</evidence>
<dbReference type="Gene3D" id="1.10.238.160">
    <property type="match status" value="1"/>
</dbReference>
<comment type="caution">
    <text evidence="1">The sequence shown here is derived from an EMBL/GenBank/DDBJ whole genome shotgun (WGS) entry which is preliminary data.</text>
</comment>
<dbReference type="InterPro" id="IPR010260">
    <property type="entry name" value="AlpA"/>
</dbReference>
<name>A0A4Z0BUK6_9BURK</name>
<accession>A0A4Z0BUK6</accession>
<dbReference type="EMBL" id="SMLM01000002">
    <property type="protein sequence ID" value="TFZ02983.1"/>
    <property type="molecule type" value="Genomic_DNA"/>
</dbReference>
<dbReference type="AlphaFoldDB" id="A0A4Z0BUK6"/>
<evidence type="ECO:0000313" key="1">
    <source>
        <dbReference type="EMBL" id="TFZ02983.1"/>
    </source>
</evidence>
<dbReference type="PANTHER" id="PTHR36154:SF1">
    <property type="entry name" value="DNA-BINDING TRANSCRIPTIONAL ACTIVATOR ALPA"/>
    <property type="match status" value="1"/>
</dbReference>
<dbReference type="PANTHER" id="PTHR36154">
    <property type="entry name" value="DNA-BINDING TRANSCRIPTIONAL ACTIVATOR ALPA"/>
    <property type="match status" value="1"/>
</dbReference>
<protein>
    <submittedName>
        <fullName evidence="1">AlpA family phage regulatory protein</fullName>
    </submittedName>
</protein>
<reference evidence="1 2" key="1">
    <citation type="submission" date="2019-03" db="EMBL/GenBank/DDBJ databases">
        <title>Ramlibacter henchirensis DSM 14656, whole genome shotgun sequence.</title>
        <authorList>
            <person name="Zhang X."/>
            <person name="Feng G."/>
            <person name="Zhu H."/>
        </authorList>
    </citation>
    <scope>NUCLEOTIDE SEQUENCE [LARGE SCALE GENOMIC DNA]</scope>
    <source>
        <strain evidence="1 2">DSM 14656</strain>
    </source>
</reference>
<keyword evidence="2" id="KW-1185">Reference proteome</keyword>
<dbReference type="Pfam" id="PF05930">
    <property type="entry name" value="Phage_AlpA"/>
    <property type="match status" value="1"/>
</dbReference>
<dbReference type="InterPro" id="IPR052931">
    <property type="entry name" value="Prophage_regulatory_activator"/>
</dbReference>
<gene>
    <name evidence="1" type="ORF">EZ313_17320</name>
</gene>
<proteinExistence type="predicted"/>
<dbReference type="RefSeq" id="WP_135264507.1">
    <property type="nucleotide sequence ID" value="NZ_SMLM01000002.1"/>
</dbReference>
<dbReference type="Proteomes" id="UP000298180">
    <property type="component" value="Unassembled WGS sequence"/>
</dbReference>
<sequence>MPSKVKAALLREAEVQVISGLGHSSLYAAMRDGRFPRPVRVGPRTVRWVATEVDAFIKRRIAERDATQAT</sequence>
<organism evidence="1 2">
    <name type="scientific">Ramlibacter henchirensis</name>
    <dbReference type="NCBI Taxonomy" id="204072"/>
    <lineage>
        <taxon>Bacteria</taxon>
        <taxon>Pseudomonadati</taxon>
        <taxon>Pseudomonadota</taxon>
        <taxon>Betaproteobacteria</taxon>
        <taxon>Burkholderiales</taxon>
        <taxon>Comamonadaceae</taxon>
        <taxon>Ramlibacter</taxon>
    </lineage>
</organism>